<protein>
    <submittedName>
        <fullName evidence="12">Type I secretion protein</fullName>
    </submittedName>
</protein>
<dbReference type="PROSITE" id="PS00211">
    <property type="entry name" value="ABC_TRANSPORTER_1"/>
    <property type="match status" value="1"/>
</dbReference>
<evidence type="ECO:0000256" key="1">
    <source>
        <dbReference type="ARBA" id="ARBA00004651"/>
    </source>
</evidence>
<feature type="compositionally biased region" description="Low complexity" evidence="8">
    <location>
        <begin position="555"/>
        <end position="568"/>
    </location>
</feature>
<dbReference type="PROSITE" id="PS50929">
    <property type="entry name" value="ABC_TM1F"/>
    <property type="match status" value="1"/>
</dbReference>
<evidence type="ECO:0000256" key="2">
    <source>
        <dbReference type="ARBA" id="ARBA00005417"/>
    </source>
</evidence>
<keyword evidence="4" id="KW-0547">Nucleotide-binding</keyword>
<dbReference type="PANTHER" id="PTHR24221:SF248">
    <property type="entry name" value="ABC TRANSPORTER TRANSMEMBRANE REGION"/>
    <property type="match status" value="1"/>
</dbReference>
<feature type="transmembrane region" description="Helical" evidence="9">
    <location>
        <begin position="56"/>
        <end position="73"/>
    </location>
</feature>
<proteinExistence type="inferred from homology"/>
<dbReference type="InterPro" id="IPR036640">
    <property type="entry name" value="ABC1_TM_sf"/>
</dbReference>
<comment type="caution">
    <text evidence="12">The sequence shown here is derived from an EMBL/GenBank/DDBJ whole genome shotgun (WGS) entry which is preliminary data.</text>
</comment>
<keyword evidence="15" id="KW-1185">Reference proteome</keyword>
<evidence type="ECO:0000256" key="8">
    <source>
        <dbReference type="SAM" id="MobiDB-lite"/>
    </source>
</evidence>
<dbReference type="Pfam" id="PF00005">
    <property type="entry name" value="ABC_tran"/>
    <property type="match status" value="1"/>
</dbReference>
<evidence type="ECO:0000256" key="4">
    <source>
        <dbReference type="ARBA" id="ARBA00022741"/>
    </source>
</evidence>
<evidence type="ECO:0000313" key="12">
    <source>
        <dbReference type="EMBL" id="GEP03035.1"/>
    </source>
</evidence>
<evidence type="ECO:0000256" key="3">
    <source>
        <dbReference type="ARBA" id="ARBA00022692"/>
    </source>
</evidence>
<reference evidence="15" key="2">
    <citation type="journal article" date="2019" name="Int. J. Syst. Evol. Microbiol.">
        <title>The Global Catalogue of Microorganisms (GCM) 10K type strain sequencing project: providing services to taxonomists for standard genome sequencing and annotation.</title>
        <authorList>
            <consortium name="The Broad Institute Genomics Platform"/>
            <consortium name="The Broad Institute Genome Sequencing Center for Infectious Disease"/>
            <person name="Wu L."/>
            <person name="Ma J."/>
        </authorList>
    </citation>
    <scope>NUCLEOTIDE SEQUENCE [LARGE SCALE GENOMIC DNA]</scope>
    <source>
        <strain evidence="15">NBRC 107715</strain>
    </source>
</reference>
<keyword evidence="3 9" id="KW-0812">Transmembrane</keyword>
<keyword evidence="6 9" id="KW-1133">Transmembrane helix</keyword>
<dbReference type="GO" id="GO:0034040">
    <property type="term" value="F:ATPase-coupled lipid transmembrane transporter activity"/>
    <property type="evidence" value="ECO:0007669"/>
    <property type="project" value="TreeGrafter"/>
</dbReference>
<evidence type="ECO:0000259" key="11">
    <source>
        <dbReference type="PROSITE" id="PS50929"/>
    </source>
</evidence>
<feature type="region of interest" description="Disordered" evidence="8">
    <location>
        <begin position="549"/>
        <end position="587"/>
    </location>
</feature>
<evidence type="ECO:0000313" key="14">
    <source>
        <dbReference type="Proteomes" id="UP000321960"/>
    </source>
</evidence>
<dbReference type="InterPro" id="IPR017871">
    <property type="entry name" value="ABC_transporter-like_CS"/>
</dbReference>
<evidence type="ECO:0000256" key="7">
    <source>
        <dbReference type="ARBA" id="ARBA00023136"/>
    </source>
</evidence>
<organism evidence="12 14">
    <name type="scientific">Methylobacterium oxalidis</name>
    <dbReference type="NCBI Taxonomy" id="944322"/>
    <lineage>
        <taxon>Bacteria</taxon>
        <taxon>Pseudomonadati</taxon>
        <taxon>Pseudomonadota</taxon>
        <taxon>Alphaproteobacteria</taxon>
        <taxon>Hyphomicrobiales</taxon>
        <taxon>Methylobacteriaceae</taxon>
        <taxon>Methylobacterium</taxon>
    </lineage>
</organism>
<dbReference type="InterPro" id="IPR027417">
    <property type="entry name" value="P-loop_NTPase"/>
</dbReference>
<keyword evidence="5" id="KW-0067">ATP-binding</keyword>
<dbReference type="EMBL" id="BJZU01000016">
    <property type="protein sequence ID" value="GEP03035.1"/>
    <property type="molecule type" value="Genomic_DNA"/>
</dbReference>
<dbReference type="NCBIfam" id="TIGR01842">
    <property type="entry name" value="type_I_sec_PrtD"/>
    <property type="match status" value="1"/>
</dbReference>
<dbReference type="GO" id="GO:0005524">
    <property type="term" value="F:ATP binding"/>
    <property type="evidence" value="ECO:0007669"/>
    <property type="project" value="UniProtKB-KW"/>
</dbReference>
<dbReference type="AlphaFoldDB" id="A0A512IZD1"/>
<gene>
    <name evidence="12" type="primary">aprD</name>
    <name evidence="13" type="ORF">GCM10007888_43500</name>
    <name evidence="12" type="ORF">MOX02_10730</name>
</gene>
<dbReference type="GO" id="GO:0030256">
    <property type="term" value="C:type I protein secretion system complex"/>
    <property type="evidence" value="ECO:0007669"/>
    <property type="project" value="InterPro"/>
</dbReference>
<dbReference type="Pfam" id="PF00664">
    <property type="entry name" value="ABC_membrane"/>
    <property type="match status" value="1"/>
</dbReference>
<dbReference type="OrthoDB" id="9808328at2"/>
<dbReference type="GO" id="GO:0140359">
    <property type="term" value="F:ABC-type transporter activity"/>
    <property type="evidence" value="ECO:0007669"/>
    <property type="project" value="InterPro"/>
</dbReference>
<name>A0A512IZD1_9HYPH</name>
<evidence type="ECO:0000313" key="15">
    <source>
        <dbReference type="Proteomes" id="UP001156856"/>
    </source>
</evidence>
<evidence type="ECO:0000256" key="6">
    <source>
        <dbReference type="ARBA" id="ARBA00022989"/>
    </source>
</evidence>
<dbReference type="Proteomes" id="UP001156856">
    <property type="component" value="Unassembled WGS sequence"/>
</dbReference>
<dbReference type="GO" id="GO:0030253">
    <property type="term" value="P:protein secretion by the type I secretion system"/>
    <property type="evidence" value="ECO:0007669"/>
    <property type="project" value="InterPro"/>
</dbReference>
<dbReference type="SUPFAM" id="SSF90123">
    <property type="entry name" value="ABC transporter transmembrane region"/>
    <property type="match status" value="1"/>
</dbReference>
<dbReference type="PANTHER" id="PTHR24221">
    <property type="entry name" value="ATP-BINDING CASSETTE SUB-FAMILY B"/>
    <property type="match status" value="1"/>
</dbReference>
<dbReference type="InterPro" id="IPR003593">
    <property type="entry name" value="AAA+_ATPase"/>
</dbReference>
<dbReference type="InterPro" id="IPR011527">
    <property type="entry name" value="ABC1_TM_dom"/>
</dbReference>
<dbReference type="Gene3D" id="3.40.50.300">
    <property type="entry name" value="P-loop containing nucleotide triphosphate hydrolases"/>
    <property type="match status" value="1"/>
</dbReference>
<dbReference type="RefSeq" id="WP_147024766.1">
    <property type="nucleotide sequence ID" value="NZ_BJZU01000016.1"/>
</dbReference>
<dbReference type="Proteomes" id="UP000321960">
    <property type="component" value="Unassembled WGS sequence"/>
</dbReference>
<dbReference type="Gene3D" id="1.20.1560.10">
    <property type="entry name" value="ABC transporter type 1, transmembrane domain"/>
    <property type="match status" value="1"/>
</dbReference>
<feature type="compositionally biased region" description="Pro residues" evidence="8">
    <location>
        <begin position="569"/>
        <end position="581"/>
    </location>
</feature>
<sequence>MTTKSQDVGSVLTHCRSGFISLLVTSGLVNTLYLTGSLFMLVVYDNVIPSRSVPSLVGLVVLALMLYAFQGVLETMRARMLTRIAAALDDGLSPHVFTTMVQGPREGAAPGGTYLPMQDLDQLRGFLSSGAPVALCDLPWMPLYFALCFLFHPLIGLTAVAGALFLLGVTVLADRLTRKPLKVVSEHAARRSVVTDAGCRNADVILAMGMQTHFAARWNEANQGYLMAQQRVSDVSGAMGAVSKMSRMALQSGVLAVSALLVINGDGSTGILLASSLLLGRALAPLDSTIANWKAVVATQQSWKRLTALAAHGAAAPRKSSLPAPCRFLKVNGISIAPRGSQRLTVRNASFGLKAGQAVAVIGPSGSGKSTLIRGLIGVWPVLRGAVQLDGTSIEQWSQEDLGRHIGYLPQDVTLFAGTIAQNISRFAADATPELVEAAARAAGIHELIQRLPEGYDTELGEGGTGLSGGQRQRVGLARALYGEPFLVVLDEPNANLDSEGDTALTRAILGIRARGGVVVIVAHRMSALAGVDLVLKMEGGQVRAFGPKDEVLRRPQGAGAPGAAPATSRPPRPANAPVPLPIAQSA</sequence>
<dbReference type="InterPro" id="IPR010128">
    <property type="entry name" value="ATPase_T1SS_PrtD-like"/>
</dbReference>
<evidence type="ECO:0000256" key="9">
    <source>
        <dbReference type="SAM" id="Phobius"/>
    </source>
</evidence>
<reference evidence="13" key="1">
    <citation type="journal article" date="2014" name="Int. J. Syst. Evol. Microbiol.">
        <title>Complete genome of a new Firmicutes species belonging to the dominant human colonic microbiota ('Ruminococcus bicirculans') reveals two chromosomes and a selective capacity to utilize plant glucans.</title>
        <authorList>
            <consortium name="NISC Comparative Sequencing Program"/>
            <person name="Wegmann U."/>
            <person name="Louis P."/>
            <person name="Goesmann A."/>
            <person name="Henrissat B."/>
            <person name="Duncan S.H."/>
            <person name="Flint H.J."/>
        </authorList>
    </citation>
    <scope>NUCLEOTIDE SEQUENCE</scope>
    <source>
        <strain evidence="13">NBRC 107715</strain>
    </source>
</reference>
<comment type="subcellular location">
    <subcellularLocation>
        <location evidence="1">Cell membrane</location>
        <topology evidence="1">Multi-pass membrane protein</topology>
    </subcellularLocation>
</comment>
<dbReference type="SUPFAM" id="SSF52540">
    <property type="entry name" value="P-loop containing nucleoside triphosphate hydrolases"/>
    <property type="match status" value="1"/>
</dbReference>
<feature type="domain" description="ABC transporter" evidence="10">
    <location>
        <begin position="329"/>
        <end position="565"/>
    </location>
</feature>
<evidence type="ECO:0000256" key="5">
    <source>
        <dbReference type="ARBA" id="ARBA00022840"/>
    </source>
</evidence>
<dbReference type="PROSITE" id="PS50893">
    <property type="entry name" value="ABC_TRANSPORTER_2"/>
    <property type="match status" value="1"/>
</dbReference>
<dbReference type="InterPro" id="IPR003439">
    <property type="entry name" value="ABC_transporter-like_ATP-bd"/>
</dbReference>
<dbReference type="EMBL" id="BSPK01000084">
    <property type="protein sequence ID" value="GLS65968.1"/>
    <property type="molecule type" value="Genomic_DNA"/>
</dbReference>
<feature type="transmembrane region" description="Helical" evidence="9">
    <location>
        <begin position="143"/>
        <end position="172"/>
    </location>
</feature>
<keyword evidence="7 9" id="KW-0472">Membrane</keyword>
<accession>A0A512IZD1</accession>
<reference evidence="12 14" key="3">
    <citation type="submission" date="2019-07" db="EMBL/GenBank/DDBJ databases">
        <title>Whole genome shotgun sequence of Methylobacterium oxalidis NBRC 107715.</title>
        <authorList>
            <person name="Hosoyama A."/>
            <person name="Uohara A."/>
            <person name="Ohji S."/>
            <person name="Ichikawa N."/>
        </authorList>
    </citation>
    <scope>NUCLEOTIDE SEQUENCE [LARGE SCALE GENOMIC DNA]</scope>
    <source>
        <strain evidence="12 14">NBRC 107715</strain>
    </source>
</reference>
<dbReference type="SMART" id="SM00382">
    <property type="entry name" value="AAA"/>
    <property type="match status" value="1"/>
</dbReference>
<dbReference type="GO" id="GO:0016887">
    <property type="term" value="F:ATP hydrolysis activity"/>
    <property type="evidence" value="ECO:0007669"/>
    <property type="project" value="InterPro"/>
</dbReference>
<dbReference type="InterPro" id="IPR039421">
    <property type="entry name" value="Type_1_exporter"/>
</dbReference>
<comment type="similarity">
    <text evidence="2">Belongs to the ABC transporter superfamily.</text>
</comment>
<dbReference type="GO" id="GO:0005886">
    <property type="term" value="C:plasma membrane"/>
    <property type="evidence" value="ECO:0007669"/>
    <property type="project" value="UniProtKB-SubCell"/>
</dbReference>
<reference evidence="13" key="4">
    <citation type="submission" date="2023-01" db="EMBL/GenBank/DDBJ databases">
        <title>Draft genome sequence of Methylobacterium oxalidis strain NBRC 107715.</title>
        <authorList>
            <person name="Sun Q."/>
            <person name="Mori K."/>
        </authorList>
    </citation>
    <scope>NUCLEOTIDE SEQUENCE</scope>
    <source>
        <strain evidence="13">NBRC 107715</strain>
    </source>
</reference>
<feature type="domain" description="ABC transmembrane type-1" evidence="11">
    <location>
        <begin position="22"/>
        <end position="298"/>
    </location>
</feature>
<feature type="transmembrane region" description="Helical" evidence="9">
    <location>
        <begin position="20"/>
        <end position="44"/>
    </location>
</feature>
<evidence type="ECO:0000259" key="10">
    <source>
        <dbReference type="PROSITE" id="PS50893"/>
    </source>
</evidence>
<evidence type="ECO:0000313" key="13">
    <source>
        <dbReference type="EMBL" id="GLS65968.1"/>
    </source>
</evidence>